<dbReference type="PANTHER" id="PTHR43591:SF10">
    <property type="entry name" value="ABC TRANSMEMBRANE TYPE-1 DOMAIN-CONTAINING PROTEIN-RELATED"/>
    <property type="match status" value="1"/>
</dbReference>
<dbReference type="EMBL" id="PXOA01000288">
    <property type="protein sequence ID" value="RFU77343.1"/>
    <property type="molecule type" value="Genomic_DNA"/>
</dbReference>
<feature type="region of interest" description="Disordered" evidence="2">
    <location>
        <begin position="149"/>
        <end position="176"/>
    </location>
</feature>
<keyword evidence="3" id="KW-0489">Methyltransferase</keyword>
<reference evidence="3 4" key="1">
    <citation type="journal article" date="2018" name="PLoS Pathog.">
        <title>Evolution of structural diversity of trichothecenes, a family of toxins produced by plant pathogenic and entomopathogenic fungi.</title>
        <authorList>
            <person name="Proctor R.H."/>
            <person name="McCormick S.P."/>
            <person name="Kim H.S."/>
            <person name="Cardoza R.E."/>
            <person name="Stanley A.M."/>
            <person name="Lindo L."/>
            <person name="Kelly A."/>
            <person name="Brown D.W."/>
            <person name="Lee T."/>
            <person name="Vaughan M.M."/>
            <person name="Alexander N.J."/>
            <person name="Busman M."/>
            <person name="Gutierrez S."/>
        </authorList>
    </citation>
    <scope>NUCLEOTIDE SEQUENCE [LARGE SCALE GENOMIC DNA]</scope>
    <source>
        <strain evidence="3 4">IBT 40837</strain>
    </source>
</reference>
<keyword evidence="3" id="KW-0808">Transferase</keyword>
<evidence type="ECO:0000256" key="2">
    <source>
        <dbReference type="SAM" id="MobiDB-lite"/>
    </source>
</evidence>
<comment type="caution">
    <text evidence="3">The sequence shown here is derived from an EMBL/GenBank/DDBJ whole genome shotgun (WGS) entry which is preliminary data.</text>
</comment>
<dbReference type="Pfam" id="PF13489">
    <property type="entry name" value="Methyltransf_23"/>
    <property type="match status" value="1"/>
</dbReference>
<gene>
    <name evidence="3" type="ORF">TARUN_4895</name>
</gene>
<dbReference type="Gene3D" id="3.40.50.150">
    <property type="entry name" value="Vaccinia Virus protein VP39"/>
    <property type="match status" value="1"/>
</dbReference>
<dbReference type="OrthoDB" id="184880at2759"/>
<dbReference type="Proteomes" id="UP000266272">
    <property type="component" value="Unassembled WGS sequence"/>
</dbReference>
<dbReference type="GO" id="GO:0032259">
    <property type="term" value="P:methylation"/>
    <property type="evidence" value="ECO:0007669"/>
    <property type="project" value="UniProtKB-KW"/>
</dbReference>
<evidence type="ECO:0000313" key="3">
    <source>
        <dbReference type="EMBL" id="RFU77343.1"/>
    </source>
</evidence>
<dbReference type="CDD" id="cd02440">
    <property type="entry name" value="AdoMet_MTases"/>
    <property type="match status" value="1"/>
</dbReference>
<protein>
    <submittedName>
        <fullName evidence="3">Methyltransferase domain-containing</fullName>
    </submittedName>
</protein>
<name>A0A395NN79_TRIAR</name>
<accession>A0A395NN79</accession>
<evidence type="ECO:0000313" key="4">
    <source>
        <dbReference type="Proteomes" id="UP000266272"/>
    </source>
</evidence>
<evidence type="ECO:0000256" key="1">
    <source>
        <dbReference type="ARBA" id="ARBA00038158"/>
    </source>
</evidence>
<dbReference type="AlphaFoldDB" id="A0A395NN79"/>
<comment type="similarity">
    <text evidence="1">Belongs to the methyltransferase superfamily. LaeA methyltransferase family.</text>
</comment>
<dbReference type="GO" id="GO:0008168">
    <property type="term" value="F:methyltransferase activity"/>
    <property type="evidence" value="ECO:0007669"/>
    <property type="project" value="UniProtKB-KW"/>
</dbReference>
<dbReference type="SUPFAM" id="SSF53335">
    <property type="entry name" value="S-adenosyl-L-methionine-dependent methyltransferases"/>
    <property type="match status" value="1"/>
</dbReference>
<dbReference type="PANTHER" id="PTHR43591">
    <property type="entry name" value="METHYLTRANSFERASE"/>
    <property type="match status" value="1"/>
</dbReference>
<keyword evidence="4" id="KW-1185">Reference proteome</keyword>
<organism evidence="3 4">
    <name type="scientific">Trichoderma arundinaceum</name>
    <dbReference type="NCBI Taxonomy" id="490622"/>
    <lineage>
        <taxon>Eukaryota</taxon>
        <taxon>Fungi</taxon>
        <taxon>Dikarya</taxon>
        <taxon>Ascomycota</taxon>
        <taxon>Pezizomycotina</taxon>
        <taxon>Sordariomycetes</taxon>
        <taxon>Hypocreomycetidae</taxon>
        <taxon>Hypocreales</taxon>
        <taxon>Hypocreaceae</taxon>
        <taxon>Trichoderma</taxon>
    </lineage>
</organism>
<dbReference type="InterPro" id="IPR029063">
    <property type="entry name" value="SAM-dependent_MTases_sf"/>
</dbReference>
<proteinExistence type="inferred from homology"/>
<sequence>MQSRTTPAAPVSALWRQALSFFPPTSRPLSGHLLELDWQIHFAEASASTALFGLKASSALLSTVGIAALLASTRTCALMAKSRSPLSLPSPLPVTFADRPWGALQGAKDPAGAILYPGLLLDQALQHVLDEEPVAENLGLLHGDAVIEPGGSDEDGEFSPSEFDADSISDQSDSTSLGSSIFEHSYVNGRRYHRYRHGRYPIPNDETEQNREDMLHTMMLEATDGKLFYAPIGDYPQKIIDLGTGTGLWAVEVGDKYPSAEVLGIDLSPIQPTWVPTNVKFLIDDVEAEWLNGDNWDFVHLRNMIPVMKSPVGLLKQAYDHMKPGGWVELQDVDGDVHSDDDTIPDDWPLKRFTELMLEAFAKFGTNAHAAVFGGQYLAEAGFVNIQHNYVKLPYGTWPKDKYRLVNTRLLRIMRLVGMYYRTACEEFFPAVGAIHFPMLGWDKTEMEVFFMQCRQAMRDPKVHAYGKMHFWSGQKPLID</sequence>
<feature type="compositionally biased region" description="Acidic residues" evidence="2">
    <location>
        <begin position="151"/>
        <end position="167"/>
    </location>
</feature>
<dbReference type="STRING" id="490622.A0A395NN79"/>